<dbReference type="SUPFAM" id="SSF52540">
    <property type="entry name" value="P-loop containing nucleoside triphosphate hydrolases"/>
    <property type="match status" value="1"/>
</dbReference>
<evidence type="ECO:0000256" key="4">
    <source>
        <dbReference type="ARBA" id="ARBA00022842"/>
    </source>
</evidence>
<reference evidence="7 8" key="1">
    <citation type="journal article" date="2016" name="Nat. Commun.">
        <title>Thousands of microbial genomes shed light on interconnected biogeochemical processes in an aquifer system.</title>
        <authorList>
            <person name="Anantharaman K."/>
            <person name="Brown C.T."/>
            <person name="Hug L.A."/>
            <person name="Sharon I."/>
            <person name="Castelle C.J."/>
            <person name="Probst A.J."/>
            <person name="Thomas B.C."/>
            <person name="Singh A."/>
            <person name="Wilkins M.J."/>
            <person name="Karaoz U."/>
            <person name="Brodie E.L."/>
            <person name="Williams K.H."/>
            <person name="Hubbard S.S."/>
            <person name="Banfield J.F."/>
        </authorList>
    </citation>
    <scope>NUCLEOTIDE SEQUENCE [LARGE SCALE GENOMIC DNA]</scope>
</reference>
<dbReference type="Gene3D" id="3.40.50.300">
    <property type="entry name" value="P-loop containing nucleotide triphosphate hydrolases"/>
    <property type="match status" value="1"/>
</dbReference>
<dbReference type="InterPro" id="IPR006073">
    <property type="entry name" value="GTP-bd"/>
</dbReference>
<dbReference type="Pfam" id="PF01926">
    <property type="entry name" value="MMR_HSR1"/>
    <property type="match status" value="1"/>
</dbReference>
<dbReference type="SUPFAM" id="SSF81271">
    <property type="entry name" value="TGS-like"/>
    <property type="match status" value="1"/>
</dbReference>
<evidence type="ECO:0000256" key="1">
    <source>
        <dbReference type="ARBA" id="ARBA00022723"/>
    </source>
</evidence>
<dbReference type="InterPro" id="IPR041706">
    <property type="entry name" value="YchF_N"/>
</dbReference>
<evidence type="ECO:0000256" key="5">
    <source>
        <dbReference type="HAMAP-Rule" id="MF_00944"/>
    </source>
</evidence>
<comment type="function">
    <text evidence="5">ATPase that binds to both the 70S ribosome and the 50S ribosomal subunit in a nucleotide-independent manner.</text>
</comment>
<evidence type="ECO:0000313" key="8">
    <source>
        <dbReference type="Proteomes" id="UP000176864"/>
    </source>
</evidence>
<evidence type="ECO:0000313" key="7">
    <source>
        <dbReference type="EMBL" id="OGE77947.1"/>
    </source>
</evidence>
<keyword evidence="3 5" id="KW-0067">ATP-binding</keyword>
<dbReference type="PROSITE" id="PS51710">
    <property type="entry name" value="G_OBG"/>
    <property type="match status" value="1"/>
</dbReference>
<keyword evidence="2 5" id="KW-0547">Nucleotide-binding</keyword>
<dbReference type="InterPro" id="IPR023192">
    <property type="entry name" value="TGS-like_dom_sf"/>
</dbReference>
<dbReference type="GO" id="GO:0005737">
    <property type="term" value="C:cytoplasm"/>
    <property type="evidence" value="ECO:0007669"/>
    <property type="project" value="TreeGrafter"/>
</dbReference>
<dbReference type="GO" id="GO:0005525">
    <property type="term" value="F:GTP binding"/>
    <property type="evidence" value="ECO:0007669"/>
    <property type="project" value="InterPro"/>
</dbReference>
<dbReference type="CDD" id="cd01900">
    <property type="entry name" value="YchF"/>
    <property type="match status" value="1"/>
</dbReference>
<dbReference type="PANTHER" id="PTHR23305">
    <property type="entry name" value="OBG GTPASE FAMILY"/>
    <property type="match status" value="1"/>
</dbReference>
<dbReference type="PRINTS" id="PR00326">
    <property type="entry name" value="GTP1OBG"/>
</dbReference>
<dbReference type="AlphaFoldDB" id="A0A1F5NJS4"/>
<dbReference type="InterPro" id="IPR012675">
    <property type="entry name" value="Beta-grasp_dom_sf"/>
</dbReference>
<name>A0A1F5NJS4_9BACT</name>
<dbReference type="InterPro" id="IPR012676">
    <property type="entry name" value="TGS-like"/>
</dbReference>
<evidence type="ECO:0000259" key="6">
    <source>
        <dbReference type="PROSITE" id="PS51710"/>
    </source>
</evidence>
<evidence type="ECO:0000256" key="3">
    <source>
        <dbReference type="ARBA" id="ARBA00022840"/>
    </source>
</evidence>
<dbReference type="HAMAP" id="MF_00944">
    <property type="entry name" value="YchF_OLA1_ATPase"/>
    <property type="match status" value="1"/>
</dbReference>
<accession>A0A1F5NJS4</accession>
<proteinExistence type="inferred from homology"/>
<dbReference type="Pfam" id="PF06071">
    <property type="entry name" value="YchF-GTPase_C"/>
    <property type="match status" value="1"/>
</dbReference>
<feature type="domain" description="OBG-type G" evidence="6">
    <location>
        <begin position="3"/>
        <end position="263"/>
    </location>
</feature>
<dbReference type="Proteomes" id="UP000176864">
    <property type="component" value="Unassembled WGS sequence"/>
</dbReference>
<dbReference type="Gene3D" id="1.10.150.300">
    <property type="entry name" value="TGS-like domain"/>
    <property type="match status" value="1"/>
</dbReference>
<keyword evidence="4" id="KW-0460">Magnesium</keyword>
<dbReference type="Gene3D" id="3.10.20.30">
    <property type="match status" value="1"/>
</dbReference>
<dbReference type="EMBL" id="MFEK01000016">
    <property type="protein sequence ID" value="OGE77947.1"/>
    <property type="molecule type" value="Genomic_DNA"/>
</dbReference>
<dbReference type="InterPro" id="IPR004396">
    <property type="entry name" value="ATPase_YchF/OLA1"/>
</dbReference>
<dbReference type="InterPro" id="IPR013029">
    <property type="entry name" value="YchF_C"/>
</dbReference>
<dbReference type="GO" id="GO:0016887">
    <property type="term" value="F:ATP hydrolysis activity"/>
    <property type="evidence" value="ECO:0007669"/>
    <property type="project" value="UniProtKB-UniRule"/>
</dbReference>
<sequence>MALSIGIVGLPNVGKSTLFNALTNLQVEAANYPFATIEPNVGVVPVPEPRLEVLTRIEKSKKTVPTVIEFKDIAGLVAGAHKGEGLGNQFLSHIREVDAIVEVVRFFKDDNIIHVSNTVDPKRDIETIETELILADLQLVEKKLENLKKSAKSGKHEDIVKAELAQKYFDALAAGLLGSTVSPTEEERKYMYEFPLLTNKPILYVANIKSGESAPENFLTLDAQIESEISQLPENERAPYLKELGLAESGLDKLIRAAYKTLGLMTFFTAGEQETRAWTIHCGNRAPQAAGKIHTDFEKGFIKADTVAYDKFVEAGGWVPARENGWVRSEGKEYVVQDGDVMLFKFNV</sequence>
<feature type="binding site" evidence="5">
    <location>
        <begin position="12"/>
        <end position="17"/>
    </location>
    <ligand>
        <name>ATP</name>
        <dbReference type="ChEBI" id="CHEBI:30616"/>
    </ligand>
</feature>
<dbReference type="PANTHER" id="PTHR23305:SF18">
    <property type="entry name" value="OBG-TYPE G DOMAIN-CONTAINING PROTEIN"/>
    <property type="match status" value="1"/>
</dbReference>
<dbReference type="GO" id="GO:0046872">
    <property type="term" value="F:metal ion binding"/>
    <property type="evidence" value="ECO:0007669"/>
    <property type="project" value="UniProtKB-KW"/>
</dbReference>
<evidence type="ECO:0000256" key="2">
    <source>
        <dbReference type="ARBA" id="ARBA00022741"/>
    </source>
</evidence>
<dbReference type="CDD" id="cd04867">
    <property type="entry name" value="TGS_YchF_OLA1"/>
    <property type="match status" value="1"/>
</dbReference>
<protein>
    <recommendedName>
        <fullName evidence="5">Ribosome-binding ATPase YchF</fullName>
    </recommendedName>
</protein>
<dbReference type="GO" id="GO:0043023">
    <property type="term" value="F:ribosomal large subunit binding"/>
    <property type="evidence" value="ECO:0007669"/>
    <property type="project" value="UniProtKB-UniRule"/>
</dbReference>
<dbReference type="PIRSF" id="PIRSF006641">
    <property type="entry name" value="CHP00092"/>
    <property type="match status" value="1"/>
</dbReference>
<dbReference type="FunFam" id="3.10.20.30:FF:000001">
    <property type="entry name" value="Ribosome-binding ATPase YchF"/>
    <property type="match status" value="1"/>
</dbReference>
<keyword evidence="1" id="KW-0479">Metal-binding</keyword>
<organism evidence="7 8">
    <name type="scientific">Candidatus Doudnabacteria bacterium RIFCSPHIGHO2_01_FULL_46_14</name>
    <dbReference type="NCBI Taxonomy" id="1817824"/>
    <lineage>
        <taxon>Bacteria</taxon>
        <taxon>Candidatus Doudnaibacteriota</taxon>
    </lineage>
</organism>
<dbReference type="GO" id="GO:0005524">
    <property type="term" value="F:ATP binding"/>
    <property type="evidence" value="ECO:0007669"/>
    <property type="project" value="UniProtKB-UniRule"/>
</dbReference>
<dbReference type="InterPro" id="IPR031167">
    <property type="entry name" value="G_OBG"/>
</dbReference>
<dbReference type="NCBIfam" id="TIGR00092">
    <property type="entry name" value="redox-regulated ATPase YchF"/>
    <property type="match status" value="1"/>
</dbReference>
<dbReference type="InterPro" id="IPR027417">
    <property type="entry name" value="P-loop_NTPase"/>
</dbReference>
<comment type="caution">
    <text evidence="7">The sequence shown here is derived from an EMBL/GenBank/DDBJ whole genome shotgun (WGS) entry which is preliminary data.</text>
</comment>
<dbReference type="FunFam" id="1.10.150.300:FF:000001">
    <property type="entry name" value="Ribosome-binding ATPase YchF"/>
    <property type="match status" value="1"/>
</dbReference>
<gene>
    <name evidence="5" type="primary">ychF</name>
    <name evidence="7" type="ORF">A2751_02800</name>
</gene>
<dbReference type="STRING" id="1817824.A2751_02800"/>
<comment type="similarity">
    <text evidence="5">Belongs to the TRAFAC class OBG-HflX-like GTPase superfamily. OBG GTPase family. YchF/OLA1 subfamily.</text>
</comment>